<comment type="caution">
    <text evidence="1">The sequence shown here is derived from an EMBL/GenBank/DDBJ whole genome shotgun (WGS) entry which is preliminary data.</text>
</comment>
<dbReference type="EMBL" id="BGPR01000478">
    <property type="protein sequence ID" value="GBM22326.1"/>
    <property type="molecule type" value="Genomic_DNA"/>
</dbReference>
<organism evidence="1 2">
    <name type="scientific">Araneus ventricosus</name>
    <name type="common">Orbweaver spider</name>
    <name type="synonym">Epeira ventricosa</name>
    <dbReference type="NCBI Taxonomy" id="182803"/>
    <lineage>
        <taxon>Eukaryota</taxon>
        <taxon>Metazoa</taxon>
        <taxon>Ecdysozoa</taxon>
        <taxon>Arthropoda</taxon>
        <taxon>Chelicerata</taxon>
        <taxon>Arachnida</taxon>
        <taxon>Araneae</taxon>
        <taxon>Araneomorphae</taxon>
        <taxon>Entelegynae</taxon>
        <taxon>Araneoidea</taxon>
        <taxon>Araneidae</taxon>
        <taxon>Araneus</taxon>
    </lineage>
</organism>
<reference evidence="1 2" key="1">
    <citation type="journal article" date="2019" name="Sci. Rep.">
        <title>Orb-weaving spider Araneus ventricosus genome elucidates the spidroin gene catalogue.</title>
        <authorList>
            <person name="Kono N."/>
            <person name="Nakamura H."/>
            <person name="Ohtoshi R."/>
            <person name="Moran D.A.P."/>
            <person name="Shinohara A."/>
            <person name="Yoshida Y."/>
            <person name="Fujiwara M."/>
            <person name="Mori M."/>
            <person name="Tomita M."/>
            <person name="Arakawa K."/>
        </authorList>
    </citation>
    <scope>NUCLEOTIDE SEQUENCE [LARGE SCALE GENOMIC DNA]</scope>
</reference>
<gene>
    <name evidence="1" type="ORF">AVEN_121143_1</name>
</gene>
<name>A0A4Y2E1W8_ARAVE</name>
<dbReference type="AlphaFoldDB" id="A0A4Y2E1W8"/>
<accession>A0A4Y2E1W8</accession>
<keyword evidence="2" id="KW-1185">Reference proteome</keyword>
<evidence type="ECO:0000313" key="2">
    <source>
        <dbReference type="Proteomes" id="UP000499080"/>
    </source>
</evidence>
<dbReference type="Proteomes" id="UP000499080">
    <property type="component" value="Unassembled WGS sequence"/>
</dbReference>
<sequence length="94" mass="11018">MLAPGLMKIACVSVERTRGLVIFLSSSKDVSFYFRTRRKKRSASDFIQDLVWELSLGGGVLVLLLEYLEIEERFPRRQAKWCSNSWKERCLRVF</sequence>
<protein>
    <submittedName>
        <fullName evidence="1">Uncharacterized protein</fullName>
    </submittedName>
</protein>
<evidence type="ECO:0000313" key="1">
    <source>
        <dbReference type="EMBL" id="GBM22326.1"/>
    </source>
</evidence>
<proteinExistence type="predicted"/>